<comment type="caution">
    <text evidence="2">The sequence shown here is derived from an EMBL/GenBank/DDBJ whole genome shotgun (WGS) entry which is preliminary data.</text>
</comment>
<accession>A0AAD7HWT7</accession>
<dbReference type="InterPro" id="IPR032675">
    <property type="entry name" value="LRR_dom_sf"/>
</dbReference>
<dbReference type="AlphaFoldDB" id="A0AAD7HWT7"/>
<dbReference type="SUPFAM" id="SSF52047">
    <property type="entry name" value="RNI-like"/>
    <property type="match status" value="1"/>
</dbReference>
<dbReference type="Proteomes" id="UP001215280">
    <property type="component" value="Unassembled WGS sequence"/>
</dbReference>
<dbReference type="Gene3D" id="3.80.10.10">
    <property type="entry name" value="Ribonuclease Inhibitor"/>
    <property type="match status" value="1"/>
</dbReference>
<name>A0AAD7HWT7_9AGAR</name>
<keyword evidence="3" id="KW-1185">Reference proteome</keyword>
<evidence type="ECO:0000313" key="3">
    <source>
        <dbReference type="Proteomes" id="UP001215280"/>
    </source>
</evidence>
<protein>
    <submittedName>
        <fullName evidence="2">Uncharacterized protein</fullName>
    </submittedName>
</protein>
<proteinExistence type="predicted"/>
<evidence type="ECO:0000256" key="1">
    <source>
        <dbReference type="SAM" id="MobiDB-lite"/>
    </source>
</evidence>
<evidence type="ECO:0000313" key="2">
    <source>
        <dbReference type="EMBL" id="KAJ7730221.1"/>
    </source>
</evidence>
<sequence>MAAGTGMATFWRWSLVKRLFNKVPALSSHLPLTLITIPTDILHIILKLLKDSPNDGPHPRYDHEHCPGIHLFSLSGTCRYMRAQTLSWIFREGYNWRREGVTVWPASLWPFFVTLHIRDRSIRHPAHIPVLPEMFGALPMMPALTRVTLRLDAPIPAELLRALSLVPHLTILEIHQARFDGTSPPPSLPFAALENLLICISGFQGVKRGENIDRAREIDNVFVLLKNLSDSLTKLQISGDFLGSSFLSLRWSRLQKFCITEHTPTPYIPVPELVSGMPAVRDLSVLFSADLTRDSADPYPPFRLGIPGGELLTHRSPLLATITLSNLEPTDPIFAQLPQSLESLHILAMQDWYSLGPGSPQRLREAPFTATTVVTAIQQISHLEDLAELSLTLDDFATADLIHRIAAVFPRLRFLQLGRSVYSHGRVFCPDVCDESIPDALERLPHLTHLRISLDFVERQFQEGPQESAARWLFQRLPRLCTVAFSWQQWFYASGFPHVVWHFWDRSVLLRPPSRPPSPPSIFETRSLAGIPPWEQANSN</sequence>
<reference evidence="2" key="1">
    <citation type="submission" date="2023-03" db="EMBL/GenBank/DDBJ databases">
        <title>Massive genome expansion in bonnet fungi (Mycena s.s.) driven by repeated elements and novel gene families across ecological guilds.</title>
        <authorList>
            <consortium name="Lawrence Berkeley National Laboratory"/>
            <person name="Harder C.B."/>
            <person name="Miyauchi S."/>
            <person name="Viragh M."/>
            <person name="Kuo A."/>
            <person name="Thoen E."/>
            <person name="Andreopoulos B."/>
            <person name="Lu D."/>
            <person name="Skrede I."/>
            <person name="Drula E."/>
            <person name="Henrissat B."/>
            <person name="Morin E."/>
            <person name="Kohler A."/>
            <person name="Barry K."/>
            <person name="LaButti K."/>
            <person name="Morin E."/>
            <person name="Salamov A."/>
            <person name="Lipzen A."/>
            <person name="Mereny Z."/>
            <person name="Hegedus B."/>
            <person name="Baldrian P."/>
            <person name="Stursova M."/>
            <person name="Weitz H."/>
            <person name="Taylor A."/>
            <person name="Grigoriev I.V."/>
            <person name="Nagy L.G."/>
            <person name="Martin F."/>
            <person name="Kauserud H."/>
        </authorList>
    </citation>
    <scope>NUCLEOTIDE SEQUENCE</scope>
    <source>
        <strain evidence="2">CBHHK188m</strain>
    </source>
</reference>
<feature type="region of interest" description="Disordered" evidence="1">
    <location>
        <begin position="516"/>
        <end position="540"/>
    </location>
</feature>
<gene>
    <name evidence="2" type="ORF">DFH07DRAFT_848965</name>
</gene>
<organism evidence="2 3">
    <name type="scientific">Mycena maculata</name>
    <dbReference type="NCBI Taxonomy" id="230809"/>
    <lineage>
        <taxon>Eukaryota</taxon>
        <taxon>Fungi</taxon>
        <taxon>Dikarya</taxon>
        <taxon>Basidiomycota</taxon>
        <taxon>Agaricomycotina</taxon>
        <taxon>Agaricomycetes</taxon>
        <taxon>Agaricomycetidae</taxon>
        <taxon>Agaricales</taxon>
        <taxon>Marasmiineae</taxon>
        <taxon>Mycenaceae</taxon>
        <taxon>Mycena</taxon>
    </lineage>
</organism>
<dbReference type="EMBL" id="JARJLG010000192">
    <property type="protein sequence ID" value="KAJ7730221.1"/>
    <property type="molecule type" value="Genomic_DNA"/>
</dbReference>